<gene>
    <name evidence="1" type="ORF">I8748_31105</name>
</gene>
<dbReference type="Pfam" id="PF13565">
    <property type="entry name" value="HTH_32"/>
    <property type="match status" value="1"/>
</dbReference>
<accession>A0A8J7HYH3</accession>
<protein>
    <submittedName>
        <fullName evidence="1">Helix-turn-helix domain-containing protein</fullName>
    </submittedName>
</protein>
<proteinExistence type="predicted"/>
<evidence type="ECO:0000313" key="2">
    <source>
        <dbReference type="Proteomes" id="UP000632766"/>
    </source>
</evidence>
<sequence>MGRGRTNKIRLSAEQRQHLEALSRNGHAPVKKILHARVLIMSDEGEYGQQRWNDQQIGAALGLHRNSVARIRSSFLEQGEQAALNRKPRQTPPVPQKLDGEKQAHLIAICCSPPPDGRTRWTMKLLVDELKARSIVTQIGRETVRCTLKKTNCARGKSSVTVFPNAMRHAL</sequence>
<dbReference type="Proteomes" id="UP000632766">
    <property type="component" value="Unassembled WGS sequence"/>
</dbReference>
<organism evidence="1 2">
    <name type="scientific">Amazonocrinis nigriterrae CENA67</name>
    <dbReference type="NCBI Taxonomy" id="2794033"/>
    <lineage>
        <taxon>Bacteria</taxon>
        <taxon>Bacillati</taxon>
        <taxon>Cyanobacteriota</taxon>
        <taxon>Cyanophyceae</taxon>
        <taxon>Nostocales</taxon>
        <taxon>Nostocaceae</taxon>
        <taxon>Amazonocrinis</taxon>
        <taxon>Amazonocrinis nigriterrae</taxon>
    </lineage>
</organism>
<comment type="caution">
    <text evidence="1">The sequence shown here is derived from an EMBL/GenBank/DDBJ whole genome shotgun (WGS) entry which is preliminary data.</text>
</comment>
<name>A0A8J7HYH3_9NOST</name>
<dbReference type="SUPFAM" id="SSF46689">
    <property type="entry name" value="Homeodomain-like"/>
    <property type="match status" value="1"/>
</dbReference>
<keyword evidence="2" id="KW-1185">Reference proteome</keyword>
<dbReference type="AlphaFoldDB" id="A0A8J7HYH3"/>
<dbReference type="InterPro" id="IPR009057">
    <property type="entry name" value="Homeodomain-like_sf"/>
</dbReference>
<dbReference type="EMBL" id="JAECZC010000099">
    <property type="protein sequence ID" value="MBH8566550.1"/>
    <property type="molecule type" value="Genomic_DNA"/>
</dbReference>
<evidence type="ECO:0000313" key="1">
    <source>
        <dbReference type="EMBL" id="MBH8566550.1"/>
    </source>
</evidence>
<reference evidence="1 2" key="1">
    <citation type="journal article" date="2021" name="Int. J. Syst. Evol. Microbiol.">
        <title>Amazonocrinis nigriterrae gen. nov., sp. nov., Atlanticothrix silvestris gen. nov., sp. nov. and Dendronalium phyllosphericum gen. nov., sp. nov., nostocacean cyanobacteria from Brazilian environments.</title>
        <authorList>
            <person name="Alvarenga D.O."/>
            <person name="Andreote A.P.D."/>
            <person name="Branco L.H.Z."/>
            <person name="Delbaje E."/>
            <person name="Cruz R.B."/>
            <person name="Varani A.M."/>
            <person name="Fiore M.F."/>
        </authorList>
    </citation>
    <scope>NUCLEOTIDE SEQUENCE [LARGE SCALE GENOMIC DNA]</scope>
    <source>
        <strain evidence="1 2">CENA67</strain>
    </source>
</reference>